<sequence length="565" mass="65907">MTKELGKLRPSQLISYYAPGSIVDLIEDSVMIVSADQWDIPYENVIYEERLQRYLKINHLKLIGGVSDKLKVKGIPFPQWRICPSCGMMSPFVRRTCYYCEKERKVEIKLYPARFIVVCDKGHISDFPWIEWVHKGIPCEKPILKYESRGETGSLSDITVRCVKCNRQTNLGKIMQQNELKQVLPKCTGERPWLGDREFCKEGQVKTSLRSASDVFTPIVASAISIPLLDERDELFFQVEQSRQLIDNIVQRGDNEENIKNMVCIMFNIEEALYEKVMRIYHNEEEALNYDRIRRQEWATFKNKEVDDRHNTGFLSKEIKLPISMKGSFSTLLRIDKLREVRVLQGFTRLYYPDPFSEETPEMLPIMKKKKEWLPAIEVIGEGVFFEFRRESIVKWESNKRVKEEAHKIIQRYNKQREIYGYEKRLLLPRHILIHTFAHMMIKEFAIHSGYATTSLRERLYCGDNMMGVLIYTSSSDSEGSLGGLIELTKEEKLIHIFEKALNKMEYCSSDPLCVDGDIQFHTSINGAACHACCFISETSCEWNNQLLDRRMINPLPGEEDLAYF</sequence>
<keyword evidence="2" id="KW-1185">Reference proteome</keyword>
<name>A0A0D8IBK5_9CLOT</name>
<proteinExistence type="predicted"/>
<protein>
    <submittedName>
        <fullName evidence="1">Uncharacterized protein</fullName>
    </submittedName>
</protein>
<dbReference type="STRING" id="84022.CACET_c12510"/>
<dbReference type="RefSeq" id="WP_044823519.1">
    <property type="nucleotide sequence ID" value="NZ_CP009687.1"/>
</dbReference>
<dbReference type="NCBIfam" id="NF038324">
    <property type="entry name" value="DrmB_fam"/>
    <property type="match status" value="1"/>
</dbReference>
<reference evidence="1 2" key="1">
    <citation type="submission" date="2014-10" db="EMBL/GenBank/DDBJ databases">
        <title>Genome sequence of Clostridium aceticum DSM 1496.</title>
        <authorList>
            <person name="Poehlein A."/>
            <person name="Schiel-Bengelsdorf B."/>
            <person name="Gottschalk G."/>
            <person name="Duerre P."/>
            <person name="Daniel R."/>
        </authorList>
    </citation>
    <scope>NUCLEOTIDE SEQUENCE [LARGE SCALE GENOMIC DNA]</scope>
    <source>
        <strain evidence="1 2">DSM 1496</strain>
    </source>
</reference>
<dbReference type="Pfam" id="PF09369">
    <property type="entry name" value="MZB"/>
    <property type="match status" value="1"/>
</dbReference>
<gene>
    <name evidence="1" type="ORF">CACET_c12510</name>
</gene>
<dbReference type="KEGG" id="cace:CACET_c12510"/>
<accession>A0A0D8IBK5</accession>
<dbReference type="InterPro" id="IPR018973">
    <property type="entry name" value="MZB"/>
</dbReference>
<dbReference type="Proteomes" id="UP000035704">
    <property type="component" value="Chromosome"/>
</dbReference>
<evidence type="ECO:0000313" key="1">
    <source>
        <dbReference type="EMBL" id="AKL94716.1"/>
    </source>
</evidence>
<dbReference type="EMBL" id="CP009687">
    <property type="protein sequence ID" value="AKL94716.1"/>
    <property type="molecule type" value="Genomic_DNA"/>
</dbReference>
<dbReference type="AlphaFoldDB" id="A0A0D8IBK5"/>
<evidence type="ECO:0000313" key="2">
    <source>
        <dbReference type="Proteomes" id="UP000035704"/>
    </source>
</evidence>
<organism evidence="1 2">
    <name type="scientific">Clostridium aceticum</name>
    <dbReference type="NCBI Taxonomy" id="84022"/>
    <lineage>
        <taxon>Bacteria</taxon>
        <taxon>Bacillati</taxon>
        <taxon>Bacillota</taxon>
        <taxon>Clostridia</taxon>
        <taxon>Eubacteriales</taxon>
        <taxon>Clostridiaceae</taxon>
        <taxon>Clostridium</taxon>
    </lineage>
</organism>
<dbReference type="PATRIC" id="fig|84022.5.peg.2704"/>
<dbReference type="InterPro" id="IPR047721">
    <property type="entry name" value="DrmB"/>
</dbReference>